<dbReference type="Gene3D" id="1.10.940.10">
    <property type="entry name" value="NusB-like"/>
    <property type="match status" value="1"/>
</dbReference>
<name>A0A0F9VQG5_9ZZZZ</name>
<dbReference type="SUPFAM" id="SSF48013">
    <property type="entry name" value="NusB-like"/>
    <property type="match status" value="1"/>
</dbReference>
<dbReference type="InterPro" id="IPR006027">
    <property type="entry name" value="NusB_RsmB_TIM44"/>
</dbReference>
<sequence length="315" mass="37189">MLTRRHIRVKVMQSIYALIQSKDDSLQKQEKFLKVSIENTYTLYLLWLSLFVEIQKRAADQISLSANKYINDKKNEFPNPKKFIQNRLLLQIVENKTLEEEITHRKLDNWYLNEEYVKLIYKEIIESEVYQEYMSTPESDYAADKELVLNLFKNIIAPNDKIYDYFEDDKLTWVDDIPIVNTFVLKHLKKVKQVHPESYFLPSLLKDDEDMTYAMQLLSRTLLKNDTLEKEIEGKTPNWDKDRIAGIDSILLKMAICELLHFPSIPERVTINEYLEIAKEYSTPKSSIFINGILDKLTKEYKSEGKLNKMGRGLL</sequence>
<dbReference type="Pfam" id="PF01029">
    <property type="entry name" value="NusB"/>
    <property type="match status" value="1"/>
</dbReference>
<evidence type="ECO:0000256" key="1">
    <source>
        <dbReference type="ARBA" id="ARBA00005952"/>
    </source>
</evidence>
<dbReference type="AlphaFoldDB" id="A0A0F9VQG5"/>
<gene>
    <name evidence="7" type="ORF">LCGC14_0066840</name>
</gene>
<feature type="domain" description="NusB/RsmB/TIM44" evidence="6">
    <location>
        <begin position="207"/>
        <end position="299"/>
    </location>
</feature>
<evidence type="ECO:0000313" key="7">
    <source>
        <dbReference type="EMBL" id="KKO06265.1"/>
    </source>
</evidence>
<dbReference type="GO" id="GO:0006353">
    <property type="term" value="P:DNA-templated transcription termination"/>
    <property type="evidence" value="ECO:0007669"/>
    <property type="project" value="InterPro"/>
</dbReference>
<evidence type="ECO:0000256" key="2">
    <source>
        <dbReference type="ARBA" id="ARBA00022814"/>
    </source>
</evidence>
<keyword evidence="2" id="KW-0889">Transcription antitermination</keyword>
<keyword evidence="4" id="KW-0805">Transcription regulation</keyword>
<reference evidence="7" key="1">
    <citation type="journal article" date="2015" name="Nature">
        <title>Complex archaea that bridge the gap between prokaryotes and eukaryotes.</title>
        <authorList>
            <person name="Spang A."/>
            <person name="Saw J.H."/>
            <person name="Jorgensen S.L."/>
            <person name="Zaremba-Niedzwiedzka K."/>
            <person name="Martijn J."/>
            <person name="Lind A.E."/>
            <person name="van Eijk R."/>
            <person name="Schleper C."/>
            <person name="Guy L."/>
            <person name="Ettema T.J."/>
        </authorList>
    </citation>
    <scope>NUCLEOTIDE SEQUENCE</scope>
</reference>
<evidence type="ECO:0000256" key="3">
    <source>
        <dbReference type="ARBA" id="ARBA00022884"/>
    </source>
</evidence>
<evidence type="ECO:0000256" key="4">
    <source>
        <dbReference type="ARBA" id="ARBA00023015"/>
    </source>
</evidence>
<keyword evidence="3" id="KW-0694">RNA-binding</keyword>
<dbReference type="NCBIfam" id="TIGR01951">
    <property type="entry name" value="nusB"/>
    <property type="match status" value="1"/>
</dbReference>
<dbReference type="GO" id="GO:0005829">
    <property type="term" value="C:cytosol"/>
    <property type="evidence" value="ECO:0007669"/>
    <property type="project" value="TreeGrafter"/>
</dbReference>
<accession>A0A0F9VQG5</accession>
<comment type="similarity">
    <text evidence="1">Belongs to the NusB family.</text>
</comment>
<evidence type="ECO:0000259" key="6">
    <source>
        <dbReference type="Pfam" id="PF01029"/>
    </source>
</evidence>
<dbReference type="PANTHER" id="PTHR11078:SF3">
    <property type="entry name" value="ANTITERMINATION NUSB DOMAIN-CONTAINING PROTEIN"/>
    <property type="match status" value="1"/>
</dbReference>
<protein>
    <recommendedName>
        <fullName evidence="6">NusB/RsmB/TIM44 domain-containing protein</fullName>
    </recommendedName>
</protein>
<evidence type="ECO:0000256" key="5">
    <source>
        <dbReference type="ARBA" id="ARBA00023163"/>
    </source>
</evidence>
<dbReference type="GO" id="GO:0003723">
    <property type="term" value="F:RNA binding"/>
    <property type="evidence" value="ECO:0007669"/>
    <property type="project" value="UniProtKB-KW"/>
</dbReference>
<dbReference type="GO" id="GO:0031564">
    <property type="term" value="P:transcription antitermination"/>
    <property type="evidence" value="ECO:0007669"/>
    <property type="project" value="UniProtKB-KW"/>
</dbReference>
<comment type="caution">
    <text evidence="7">The sequence shown here is derived from an EMBL/GenBank/DDBJ whole genome shotgun (WGS) entry which is preliminary data.</text>
</comment>
<dbReference type="PANTHER" id="PTHR11078">
    <property type="entry name" value="N UTILIZATION SUBSTANCE PROTEIN B-RELATED"/>
    <property type="match status" value="1"/>
</dbReference>
<dbReference type="InterPro" id="IPR035926">
    <property type="entry name" value="NusB-like_sf"/>
</dbReference>
<keyword evidence="5" id="KW-0804">Transcription</keyword>
<dbReference type="EMBL" id="LAZR01000016">
    <property type="protein sequence ID" value="KKO06265.1"/>
    <property type="molecule type" value="Genomic_DNA"/>
</dbReference>
<proteinExistence type="inferred from homology"/>
<organism evidence="7">
    <name type="scientific">marine sediment metagenome</name>
    <dbReference type="NCBI Taxonomy" id="412755"/>
    <lineage>
        <taxon>unclassified sequences</taxon>
        <taxon>metagenomes</taxon>
        <taxon>ecological metagenomes</taxon>
    </lineage>
</organism>
<dbReference type="InterPro" id="IPR011605">
    <property type="entry name" value="NusB_fam"/>
</dbReference>